<dbReference type="Proteomes" id="UP000257559">
    <property type="component" value="Chromosome"/>
</dbReference>
<organism evidence="1 2">
    <name type="scientific">Mycoplasmopsis edwardii</name>
    <dbReference type="NCBI Taxonomy" id="53558"/>
    <lineage>
        <taxon>Bacteria</taxon>
        <taxon>Bacillati</taxon>
        <taxon>Mycoplasmatota</taxon>
        <taxon>Mycoplasmoidales</taxon>
        <taxon>Metamycoplasmataceae</taxon>
        <taxon>Mycoplasmopsis</taxon>
    </lineage>
</organism>
<reference evidence="2" key="1">
    <citation type="submission" date="2018-06" db="EMBL/GenBank/DDBJ databases">
        <authorList>
            <consortium name="Pathogen Informatics"/>
        </authorList>
    </citation>
    <scope>NUCLEOTIDE SEQUENCE [LARGE SCALE GENOMIC DNA]</scope>
    <source>
        <strain evidence="2">NCTC10132</strain>
    </source>
</reference>
<gene>
    <name evidence="1" type="ORF">NCTC10132_00617</name>
</gene>
<proteinExistence type="predicted"/>
<accession>A0A3B0PJ00</accession>
<feature type="non-terminal residue" evidence="1">
    <location>
        <position position="66"/>
    </location>
</feature>
<name>A0A3B0PJ00_9BACT</name>
<evidence type="ECO:0000313" key="2">
    <source>
        <dbReference type="Proteomes" id="UP000257559"/>
    </source>
</evidence>
<sequence>MNSTEFLISKLLIQNYISIKDLDPEDFNDEDIKKNIEINKIDLNKKNSKKIDDAINFIINDKKVIW</sequence>
<dbReference type="KEGG" id="medw:NCTC10132_00617"/>
<dbReference type="EMBL" id="LS991951">
    <property type="protein sequence ID" value="SYV97258.1"/>
    <property type="molecule type" value="Genomic_DNA"/>
</dbReference>
<protein>
    <submittedName>
        <fullName evidence="1">Uncharacterized protein</fullName>
    </submittedName>
</protein>
<dbReference type="AlphaFoldDB" id="A0A3B0PJ00"/>
<evidence type="ECO:0000313" key="1">
    <source>
        <dbReference type="EMBL" id="SYV97258.1"/>
    </source>
</evidence>
<keyword evidence="2" id="KW-1185">Reference proteome</keyword>